<proteinExistence type="predicted"/>
<dbReference type="OrthoDB" id="8015427at2759"/>
<name>A0A0A1X293_ZEUCU</name>
<dbReference type="EMBL" id="GBXI01008833">
    <property type="protein sequence ID" value="JAD05459.1"/>
    <property type="molecule type" value="Transcribed_RNA"/>
</dbReference>
<organism evidence="1">
    <name type="scientific">Zeugodacus cucurbitae</name>
    <name type="common">Melon fruit fly</name>
    <name type="synonym">Bactrocera cucurbitae</name>
    <dbReference type="NCBI Taxonomy" id="28588"/>
    <lineage>
        <taxon>Eukaryota</taxon>
        <taxon>Metazoa</taxon>
        <taxon>Ecdysozoa</taxon>
        <taxon>Arthropoda</taxon>
        <taxon>Hexapoda</taxon>
        <taxon>Insecta</taxon>
        <taxon>Pterygota</taxon>
        <taxon>Neoptera</taxon>
        <taxon>Endopterygota</taxon>
        <taxon>Diptera</taxon>
        <taxon>Brachycera</taxon>
        <taxon>Muscomorpha</taxon>
        <taxon>Tephritoidea</taxon>
        <taxon>Tephritidae</taxon>
        <taxon>Zeugodacus</taxon>
        <taxon>Zeugodacus</taxon>
    </lineage>
</organism>
<accession>A0A0A1X293</accession>
<sequence>MAELMDAKLKKDKIRRREKPNKKWTEEEVGQVLNYLQEHPSFEMPSAQIFYKTITIRNRHLSRLEFSVVESTHHAHRIQQSRTVEKVQNSVSTSWTEILNCRIKIIISHLWLSY</sequence>
<reference evidence="1" key="2">
    <citation type="journal article" date="2015" name="Gigascience">
        <title>Reconstructing a comprehensive transcriptome assembly of a white-pupal translocated strain of the pest fruit fly Bactrocera cucurbitae.</title>
        <authorList>
            <person name="Sim S.B."/>
            <person name="Calla B."/>
            <person name="Hall B."/>
            <person name="DeRego T."/>
            <person name="Geib S.M."/>
        </authorList>
    </citation>
    <scope>NUCLEOTIDE SEQUENCE</scope>
</reference>
<dbReference type="AlphaFoldDB" id="A0A0A1X293"/>
<evidence type="ECO:0000313" key="1">
    <source>
        <dbReference type="EMBL" id="JAD05459.1"/>
    </source>
</evidence>
<protein>
    <submittedName>
        <fullName evidence="1">Uncharacterized protein</fullName>
    </submittedName>
</protein>
<gene>
    <name evidence="1" type="ORF">g.44441</name>
</gene>
<reference evidence="1" key="1">
    <citation type="submission" date="2014-11" db="EMBL/GenBank/DDBJ databases">
        <authorList>
            <person name="Geib S."/>
        </authorList>
    </citation>
    <scope>NUCLEOTIDE SEQUENCE</scope>
</reference>